<dbReference type="Proteomes" id="UP000053555">
    <property type="component" value="Unassembled WGS sequence"/>
</dbReference>
<dbReference type="PANTHER" id="PTHR45670:SF1">
    <property type="entry name" value="E3 UBIQUITIN-PROTEIN LIGASE HECTD1"/>
    <property type="match status" value="1"/>
</dbReference>
<evidence type="ECO:0000256" key="2">
    <source>
        <dbReference type="ARBA" id="ARBA00022786"/>
    </source>
</evidence>
<evidence type="ECO:0000256" key="1">
    <source>
        <dbReference type="ARBA" id="ARBA00022679"/>
    </source>
</evidence>
<feature type="domain" description="HECT" evidence="3">
    <location>
        <begin position="86"/>
        <end position="120"/>
    </location>
</feature>
<dbReference type="GO" id="GO:0061630">
    <property type="term" value="F:ubiquitin protein ligase activity"/>
    <property type="evidence" value="ECO:0007669"/>
    <property type="project" value="InterPro"/>
</dbReference>
<evidence type="ECO:0000259" key="3">
    <source>
        <dbReference type="Pfam" id="PF00632"/>
    </source>
</evidence>
<organism evidence="4">
    <name type="scientific">Glycine soja</name>
    <name type="common">Wild soybean</name>
    <dbReference type="NCBI Taxonomy" id="3848"/>
    <lineage>
        <taxon>Eukaryota</taxon>
        <taxon>Viridiplantae</taxon>
        <taxon>Streptophyta</taxon>
        <taxon>Embryophyta</taxon>
        <taxon>Tracheophyta</taxon>
        <taxon>Spermatophyta</taxon>
        <taxon>Magnoliopsida</taxon>
        <taxon>eudicotyledons</taxon>
        <taxon>Gunneridae</taxon>
        <taxon>Pentapetalae</taxon>
        <taxon>rosids</taxon>
        <taxon>fabids</taxon>
        <taxon>Fabales</taxon>
        <taxon>Fabaceae</taxon>
        <taxon>Papilionoideae</taxon>
        <taxon>50 kb inversion clade</taxon>
        <taxon>NPAAA clade</taxon>
        <taxon>indigoferoid/millettioid clade</taxon>
        <taxon>Phaseoleae</taxon>
        <taxon>Glycine</taxon>
        <taxon>Glycine subgen. Soja</taxon>
    </lineage>
</organism>
<dbReference type="AlphaFoldDB" id="A0A0B2REQ9"/>
<keyword evidence="2" id="KW-0833">Ubl conjugation pathway</keyword>
<sequence length="120" mass="13376">MLNHDPGCVFLFCTLSSKTHRFSPKGLVIGSSNILEIAGQGALVPLYQRLQSNVIAKDSESSNSNKIIWVLFVLMALKLLLTPYFKVDINNLEEYISLVIDATIKTGIMRQIEAFRAGFK</sequence>
<dbReference type="GO" id="GO:0000209">
    <property type="term" value="P:protein polyubiquitination"/>
    <property type="evidence" value="ECO:0007669"/>
    <property type="project" value="TreeGrafter"/>
</dbReference>
<evidence type="ECO:0000313" key="4">
    <source>
        <dbReference type="EMBL" id="KHN30337.1"/>
    </source>
</evidence>
<dbReference type="Pfam" id="PF00632">
    <property type="entry name" value="HECT"/>
    <property type="match status" value="1"/>
</dbReference>
<dbReference type="PANTHER" id="PTHR45670">
    <property type="entry name" value="E3 UBIQUITIN-PROTEIN LIGASE TRIP12"/>
    <property type="match status" value="1"/>
</dbReference>
<gene>
    <name evidence="4" type="ORF">glysoja_048696</name>
</gene>
<dbReference type="SUPFAM" id="SSF56204">
    <property type="entry name" value="Hect, E3 ligase catalytic domain"/>
    <property type="match status" value="1"/>
</dbReference>
<proteinExistence type="predicted"/>
<protein>
    <submittedName>
        <fullName evidence="4">E3 ubiquitin-protein ligase UPL3</fullName>
    </submittedName>
</protein>
<accession>A0A0B2REQ9</accession>
<name>A0A0B2REQ9_GLYSO</name>
<dbReference type="GO" id="GO:0043161">
    <property type="term" value="P:proteasome-mediated ubiquitin-dependent protein catabolic process"/>
    <property type="evidence" value="ECO:0007669"/>
    <property type="project" value="TreeGrafter"/>
</dbReference>
<dbReference type="EMBL" id="KN651825">
    <property type="protein sequence ID" value="KHN30337.1"/>
    <property type="molecule type" value="Genomic_DNA"/>
</dbReference>
<dbReference type="InterPro" id="IPR000569">
    <property type="entry name" value="HECT_dom"/>
</dbReference>
<dbReference type="InterPro" id="IPR035983">
    <property type="entry name" value="Hect_E3_ubiquitin_ligase"/>
</dbReference>
<reference evidence="4" key="1">
    <citation type="submission" date="2014-07" db="EMBL/GenBank/DDBJ databases">
        <title>Identification of a novel salt tolerance gene in wild soybean by whole-genome sequencing.</title>
        <authorList>
            <person name="Lam H.-M."/>
            <person name="Qi X."/>
            <person name="Li M.-W."/>
            <person name="Liu X."/>
            <person name="Xie M."/>
            <person name="Ni M."/>
            <person name="Xu X."/>
        </authorList>
    </citation>
    <scope>NUCLEOTIDE SEQUENCE [LARGE SCALE GENOMIC DNA]</scope>
    <source>
        <tissue evidence="4">Root</tissue>
    </source>
</reference>
<dbReference type="InterPro" id="IPR045322">
    <property type="entry name" value="HECTD1/TRIP12-like"/>
</dbReference>
<keyword evidence="1" id="KW-0808">Transferase</keyword>